<sequence length="1036" mass="118147">MTIRVLILTATKGYVNLFLQPSSSDKNKALTLERFQNTEGASISISCRVGRRMDTNRGRRVKVSNNSQLWKIFQIIVGCAENDPCLGLKVLKVNPLMGLMASFHIVLKRITKMHKRTEKCTQLWKNLSWGPSKKVKTCMGYIVNELRFHKRDKGEEEETYNDNRRYGGYDPFMLAHQPEQVSFLLYPGSKGLMTDWRMEEKESRALHTTGYLTVYTNGSTDSHTAGYLTFYIDGSTDSHIGGYVDFSAAVFPLHKHRYRPVSTLPERFTDLYHHWSDVSLDVQYVVGRVSEKMRIGHKFIHDPDEACMGGQGRRPEVLQEKTLGGTPQASVKDKKGRSSQSREQSGRRWIASLLLEAEQRIMTWVEVAASSFRATFDKHTHRFAMPLMMDIVRDAMAAFPSTAASARTSDVVRISSSTTPPPLLMPRAPALLILPHPSSPLVMLGPQGLLIVVLYTFIDVLVYGYVMGSFGSVLQIRLRKRKNKLTGYRWHLRSNQNFNKTRNRQKEPSVKLNQQQQRKSIDHLIDQVLSEVKIERVFGENLRFLQPVLSCAKIINPKQVTLTKAEETPNDVEEAVLWSRGIRYGSKRMRVVKIRGNVVQIIFEKKEIVGVEAGLELEGEGKKNEKGSSSKQQKFKIVYREMGSGDRQGVGAVGGSKKHCCEGGGEEIDGRYHKKVENLESSLATFLQGIGQGRSLQWKGMRDRNREHMKRFQEVAHEARPKDLGFYGGEFMWYNGRDGDAGVWERLDRCFVNETWQSLLLNECVLHGTVAYSDHVPIWLKVLGRGGNSRKRPRRKCLKPFRFETYWMHDEEFSEGEYWRTRLRSNWLAYGDKKTMYFHHHASKKKAKNHIASLKDNLSQVHEDRDEIDNIAVHYFCSLLKILTSNLFLGHSIRFKDIIDPKTRDCREDLLEALFLPRGGEEIQMIPLSPVATPYELVWHYEMTGIFAVKSCYNIAFPNKGVPSGANAISCEGACRCRGRNREVWRKAPERRLKVSVDGAYVKDKTGAGIVIRDCEGDVLSSMACPPHQILDSSHV</sequence>
<gene>
    <name evidence="1" type="ORF">M9H77_12903</name>
</gene>
<proteinExistence type="predicted"/>
<reference evidence="2" key="1">
    <citation type="journal article" date="2023" name="Nat. Plants">
        <title>Single-cell RNA sequencing provides a high-resolution roadmap for understanding the multicellular compartmentation of specialized metabolism.</title>
        <authorList>
            <person name="Sun S."/>
            <person name="Shen X."/>
            <person name="Li Y."/>
            <person name="Li Y."/>
            <person name="Wang S."/>
            <person name="Li R."/>
            <person name="Zhang H."/>
            <person name="Shen G."/>
            <person name="Guo B."/>
            <person name="Wei J."/>
            <person name="Xu J."/>
            <person name="St-Pierre B."/>
            <person name="Chen S."/>
            <person name="Sun C."/>
        </authorList>
    </citation>
    <scope>NUCLEOTIDE SEQUENCE [LARGE SCALE GENOMIC DNA]</scope>
</reference>
<comment type="caution">
    <text evidence="1">The sequence shown here is derived from an EMBL/GenBank/DDBJ whole genome shotgun (WGS) entry which is preliminary data.</text>
</comment>
<accession>A0ACC0BIU2</accession>
<dbReference type="Proteomes" id="UP001060085">
    <property type="component" value="Linkage Group LG03"/>
</dbReference>
<keyword evidence="2" id="KW-1185">Reference proteome</keyword>
<organism evidence="1 2">
    <name type="scientific">Catharanthus roseus</name>
    <name type="common">Madagascar periwinkle</name>
    <name type="synonym">Vinca rosea</name>
    <dbReference type="NCBI Taxonomy" id="4058"/>
    <lineage>
        <taxon>Eukaryota</taxon>
        <taxon>Viridiplantae</taxon>
        <taxon>Streptophyta</taxon>
        <taxon>Embryophyta</taxon>
        <taxon>Tracheophyta</taxon>
        <taxon>Spermatophyta</taxon>
        <taxon>Magnoliopsida</taxon>
        <taxon>eudicotyledons</taxon>
        <taxon>Gunneridae</taxon>
        <taxon>Pentapetalae</taxon>
        <taxon>asterids</taxon>
        <taxon>lamiids</taxon>
        <taxon>Gentianales</taxon>
        <taxon>Apocynaceae</taxon>
        <taxon>Rauvolfioideae</taxon>
        <taxon>Vinceae</taxon>
        <taxon>Catharanthinae</taxon>
        <taxon>Catharanthus</taxon>
    </lineage>
</organism>
<evidence type="ECO:0000313" key="1">
    <source>
        <dbReference type="EMBL" id="KAI5672539.1"/>
    </source>
</evidence>
<name>A0ACC0BIU2_CATRO</name>
<evidence type="ECO:0000313" key="2">
    <source>
        <dbReference type="Proteomes" id="UP001060085"/>
    </source>
</evidence>
<protein>
    <submittedName>
        <fullName evidence="1">Uncharacterized protein</fullName>
    </submittedName>
</protein>
<dbReference type="EMBL" id="CM044703">
    <property type="protein sequence ID" value="KAI5672539.1"/>
    <property type="molecule type" value="Genomic_DNA"/>
</dbReference>